<accession>A0A975DD79</accession>
<proteinExistence type="predicted"/>
<evidence type="ECO:0000313" key="3">
    <source>
        <dbReference type="EMBL" id="QTH64554.1"/>
    </source>
</evidence>
<evidence type="ECO:0000256" key="2">
    <source>
        <dbReference type="SAM" id="Phobius"/>
    </source>
</evidence>
<feature type="region of interest" description="Disordered" evidence="1">
    <location>
        <begin position="86"/>
        <end position="137"/>
    </location>
</feature>
<keyword evidence="4" id="KW-1185">Reference proteome</keyword>
<feature type="compositionally biased region" description="Polar residues" evidence="1">
    <location>
        <begin position="125"/>
        <end position="136"/>
    </location>
</feature>
<keyword evidence="2" id="KW-0472">Membrane</keyword>
<protein>
    <submittedName>
        <fullName evidence="3">Uncharacterized protein</fullName>
    </submittedName>
</protein>
<name>A0A975DD79_9GAMM</name>
<dbReference type="RefSeq" id="WP_208832608.1">
    <property type="nucleotide sequence ID" value="NZ_CP072110.1"/>
</dbReference>
<organism evidence="3 4">
    <name type="scientific">Psychrosphaera ytuae</name>
    <dbReference type="NCBI Taxonomy" id="2820710"/>
    <lineage>
        <taxon>Bacteria</taxon>
        <taxon>Pseudomonadati</taxon>
        <taxon>Pseudomonadota</taxon>
        <taxon>Gammaproteobacteria</taxon>
        <taxon>Alteromonadales</taxon>
        <taxon>Pseudoalteromonadaceae</taxon>
        <taxon>Psychrosphaera</taxon>
    </lineage>
</organism>
<dbReference type="AlphaFoldDB" id="A0A975DD79"/>
<gene>
    <name evidence="3" type="ORF">J1N51_03535</name>
</gene>
<reference evidence="3" key="1">
    <citation type="submission" date="2021-03" db="EMBL/GenBank/DDBJ databases">
        <title>Description of Psychrosphaera ytuae sp. nov. isolated from deep sea sediment of South China Sea.</title>
        <authorList>
            <person name="Zhang J."/>
            <person name="Xu X.-D."/>
        </authorList>
    </citation>
    <scope>NUCLEOTIDE SEQUENCE</scope>
    <source>
        <strain evidence="3">MTZ26</strain>
    </source>
</reference>
<keyword evidence="2" id="KW-0812">Transmembrane</keyword>
<feature type="transmembrane region" description="Helical" evidence="2">
    <location>
        <begin position="35"/>
        <end position="54"/>
    </location>
</feature>
<dbReference type="EMBL" id="CP072110">
    <property type="protein sequence ID" value="QTH64554.1"/>
    <property type="molecule type" value="Genomic_DNA"/>
</dbReference>
<feature type="region of interest" description="Disordered" evidence="1">
    <location>
        <begin position="184"/>
        <end position="216"/>
    </location>
</feature>
<dbReference type="KEGG" id="psym:J1N51_03535"/>
<evidence type="ECO:0000256" key="1">
    <source>
        <dbReference type="SAM" id="MobiDB-lite"/>
    </source>
</evidence>
<dbReference type="Proteomes" id="UP000682739">
    <property type="component" value="Chromosome"/>
</dbReference>
<evidence type="ECO:0000313" key="4">
    <source>
        <dbReference type="Proteomes" id="UP000682739"/>
    </source>
</evidence>
<sequence length="300" mass="33697">MKIEPFLSDTEINNTDLTDTEAVKPNVHKRGVWRYVPFVLVSLVIHLVVVYVMASSQASFENKRDSKPIIQSYLIQELPKVTTEQPKIMPVVASGQTTQPELKAEPKPEPKPSSDVEKSLEKPLTQPSEQSLQQLEPTEVLPAEPSLTEHSSQTKTTPVEAYLQQLNNNALEQMATDAAREYRFGSPAPISSSSQRSNNRKRQLQHKPTPDSAALDNIEEFETPFHKEKIVSVNGQCFLLKSNFFEASHSTGEKVGAQYWQPSSCYGGVSNGELFRQILHNNLNKNVNKKDNKNRLSQQN</sequence>
<feature type="compositionally biased region" description="Basic and acidic residues" evidence="1">
    <location>
        <begin position="102"/>
        <end position="121"/>
    </location>
</feature>
<keyword evidence="2" id="KW-1133">Transmembrane helix</keyword>